<dbReference type="Gene3D" id="3.40.140.10">
    <property type="entry name" value="Cytidine Deaminase, domain 2"/>
    <property type="match status" value="1"/>
</dbReference>
<dbReference type="InterPro" id="IPR028090">
    <property type="entry name" value="JAB_dom_prok"/>
</dbReference>
<evidence type="ECO:0000256" key="1">
    <source>
        <dbReference type="ARBA" id="ARBA00022670"/>
    </source>
</evidence>
<accession>F9CYI5</accession>
<name>F9CYI5_9ARCH</name>
<keyword evidence="8" id="KW-1185">Reference proteome</keyword>
<dbReference type="GO" id="GO:0008270">
    <property type="term" value="F:zinc ion binding"/>
    <property type="evidence" value="ECO:0007669"/>
    <property type="project" value="TreeGrafter"/>
</dbReference>
<comment type="caution">
    <text evidence="7">The sequence shown here is derived from an EMBL/GenBank/DDBJ whole genome shotgun (WGS) entry which is preliminary data.</text>
</comment>
<dbReference type="InterPro" id="IPR037518">
    <property type="entry name" value="MPN"/>
</dbReference>
<keyword evidence="5" id="KW-0482">Metalloprotease</keyword>
<organism evidence="7 8">
    <name type="scientific">Nitrosarchaeum koreense MY1</name>
    <dbReference type="NCBI Taxonomy" id="1001994"/>
    <lineage>
        <taxon>Archaea</taxon>
        <taxon>Nitrososphaerota</taxon>
        <taxon>Nitrososphaeria</taxon>
        <taxon>Nitrosopumilales</taxon>
        <taxon>Nitrosopumilaceae</taxon>
        <taxon>Nitrosarchaeum</taxon>
    </lineage>
</organism>
<feature type="domain" description="MPN" evidence="6">
    <location>
        <begin position="2"/>
        <end position="133"/>
    </location>
</feature>
<proteinExistence type="predicted"/>
<evidence type="ECO:0000313" key="8">
    <source>
        <dbReference type="Proteomes" id="UP000004440"/>
    </source>
</evidence>
<dbReference type="PATRIC" id="fig|1001994.6.peg.1376"/>
<keyword evidence="4" id="KW-0862">Zinc</keyword>
<dbReference type="RefSeq" id="WP_007551063.1">
    <property type="nucleotide sequence ID" value="NZ_AFPU01000001.1"/>
</dbReference>
<gene>
    <name evidence="7" type="ORF">MY1_1391</name>
</gene>
<evidence type="ECO:0000256" key="3">
    <source>
        <dbReference type="ARBA" id="ARBA00022801"/>
    </source>
</evidence>
<dbReference type="InterPro" id="IPR051929">
    <property type="entry name" value="VirAsm_ModProt"/>
</dbReference>
<dbReference type="CDD" id="cd08070">
    <property type="entry name" value="MPN_like"/>
    <property type="match status" value="1"/>
</dbReference>
<dbReference type="PANTHER" id="PTHR34858:SF1">
    <property type="entry name" value="CYSO-CYSTEINE PEPTIDASE"/>
    <property type="match status" value="1"/>
</dbReference>
<evidence type="ECO:0000313" key="7">
    <source>
        <dbReference type="EMBL" id="EGP94147.1"/>
    </source>
</evidence>
<evidence type="ECO:0000259" key="6">
    <source>
        <dbReference type="PROSITE" id="PS50249"/>
    </source>
</evidence>
<reference evidence="7 8" key="1">
    <citation type="journal article" date="2011" name="J. Bacteriol.">
        <title>Genome Sequence of an Ammonia-Oxidizing Soil Archaeon, "Candidatus Nitrosoarchaeum koreensis" MY1.</title>
        <authorList>
            <person name="Kim B.K."/>
            <person name="Jung M.Y."/>
            <person name="Yu D.S."/>
            <person name="Park S.J."/>
            <person name="Oh T.K."/>
            <person name="Rhee S.K."/>
            <person name="Kim J.F."/>
        </authorList>
    </citation>
    <scope>NUCLEOTIDE SEQUENCE [LARGE SCALE GENOMIC DNA]</scope>
    <source>
        <strain evidence="7 8">MY1</strain>
    </source>
</reference>
<dbReference type="Proteomes" id="UP000004440">
    <property type="component" value="Unassembled WGS sequence"/>
</dbReference>
<evidence type="ECO:0000256" key="5">
    <source>
        <dbReference type="ARBA" id="ARBA00023049"/>
    </source>
</evidence>
<keyword evidence="3" id="KW-0378">Hydrolase</keyword>
<keyword evidence="1" id="KW-0645">Protease</keyword>
<evidence type="ECO:0000256" key="2">
    <source>
        <dbReference type="ARBA" id="ARBA00022723"/>
    </source>
</evidence>
<dbReference type="AlphaFoldDB" id="F9CYI5"/>
<protein>
    <submittedName>
        <fullName evidence="7">Mov34/MPN/PAD-1 family protein</fullName>
    </submittedName>
</protein>
<dbReference type="STRING" id="1001994.MY1_1391"/>
<dbReference type="GO" id="GO:0008235">
    <property type="term" value="F:metalloexopeptidase activity"/>
    <property type="evidence" value="ECO:0007669"/>
    <property type="project" value="TreeGrafter"/>
</dbReference>
<dbReference type="PROSITE" id="PS50249">
    <property type="entry name" value="MPN"/>
    <property type="match status" value="1"/>
</dbReference>
<dbReference type="SUPFAM" id="SSF102712">
    <property type="entry name" value="JAB1/MPN domain"/>
    <property type="match status" value="1"/>
</dbReference>
<dbReference type="SMART" id="SM00232">
    <property type="entry name" value="JAB_MPN"/>
    <property type="match status" value="1"/>
</dbReference>
<sequence length="133" mass="15182">MKLIITESQKKILANYADNERPNESCAVLFGAANDEQTTVKEIFLTQNIEESPVNFTISNDELLKVYKTAEDKKMQVIGIFHSHPNSEAYPSETDKRFMQSNPVIWVIYSGVTKDFKAYFLESEIIQVAIEVN</sequence>
<dbReference type="PANTHER" id="PTHR34858">
    <property type="entry name" value="CYSO-CYSTEINE PEPTIDASE"/>
    <property type="match status" value="1"/>
</dbReference>
<dbReference type="Pfam" id="PF14464">
    <property type="entry name" value="Prok-JAB"/>
    <property type="match status" value="1"/>
</dbReference>
<dbReference type="EMBL" id="AFPU01000001">
    <property type="protein sequence ID" value="EGP94147.1"/>
    <property type="molecule type" value="Genomic_DNA"/>
</dbReference>
<keyword evidence="2" id="KW-0479">Metal-binding</keyword>
<evidence type="ECO:0000256" key="4">
    <source>
        <dbReference type="ARBA" id="ARBA00022833"/>
    </source>
</evidence>
<dbReference type="InterPro" id="IPR000555">
    <property type="entry name" value="JAMM/MPN+_dom"/>
</dbReference>
<dbReference type="GO" id="GO:0006508">
    <property type="term" value="P:proteolysis"/>
    <property type="evidence" value="ECO:0007669"/>
    <property type="project" value="UniProtKB-KW"/>
</dbReference>